<reference evidence="10 11" key="2">
    <citation type="submission" date="2017-07" db="EMBL/GenBank/DDBJ databases">
        <title>Candidatus Dactylopiibacterium carminicum, a nitrogen-fixing symbiont of the cochineal insect Dactylopius coccus and Dactylopius opuntiae (Hemiptera: Coccoidea: Dactylopiidae).</title>
        <authorList>
            <person name="Vera A."/>
        </authorList>
    </citation>
    <scope>NUCLEOTIDE SEQUENCE [LARGE SCALE GENOMIC DNA]</scope>
    <source>
        <strain evidence="10 11">NFDCM</strain>
    </source>
</reference>
<dbReference type="GO" id="GO:0015031">
    <property type="term" value="P:protein transport"/>
    <property type="evidence" value="ECO:0007669"/>
    <property type="project" value="UniProtKB-KW"/>
</dbReference>
<dbReference type="Proteomes" id="UP000216107">
    <property type="component" value="Unassembled WGS sequence"/>
</dbReference>
<reference evidence="9 12" key="1">
    <citation type="submission" date="2016-08" db="EMBL/GenBank/DDBJ databases">
        <title>Candidatus Dactylopiibacterium carminicum genome sequence.</title>
        <authorList>
            <person name="Ramirez-Puebla S.T."/>
            <person name="Ormeno-Orrillo E."/>
            <person name="Vera-Ponce De Leon A."/>
            <person name="Luis L."/>
            <person name="Sanchez-Flores A."/>
            <person name="Monica R."/>
            <person name="Martinez-Romero E."/>
        </authorList>
    </citation>
    <scope>NUCLEOTIDE SEQUENCE [LARGE SCALE GENOMIC DNA]</scope>
    <source>
        <strain evidence="9">END1</strain>
    </source>
</reference>
<dbReference type="EMBL" id="NMRN01000003">
    <property type="protein sequence ID" value="PAS94925.1"/>
    <property type="molecule type" value="Genomic_DNA"/>
</dbReference>
<keyword evidence="3" id="KW-1003">Cell membrane</keyword>
<dbReference type="Pfam" id="PF02472">
    <property type="entry name" value="ExbD"/>
    <property type="match status" value="1"/>
</dbReference>
<dbReference type="PANTHER" id="PTHR30558:SF7">
    <property type="entry name" value="TOL-PAL SYSTEM PROTEIN TOLR"/>
    <property type="match status" value="1"/>
</dbReference>
<dbReference type="GO" id="GO:0005886">
    <property type="term" value="C:plasma membrane"/>
    <property type="evidence" value="ECO:0007669"/>
    <property type="project" value="UniProtKB-SubCell"/>
</dbReference>
<protein>
    <submittedName>
        <fullName evidence="10">Biopolymer transporter ExbD</fullName>
    </submittedName>
</protein>
<evidence type="ECO:0000256" key="5">
    <source>
        <dbReference type="ARBA" id="ARBA00022989"/>
    </source>
</evidence>
<dbReference type="Gene3D" id="3.30.420.270">
    <property type="match status" value="1"/>
</dbReference>
<evidence type="ECO:0000313" key="10">
    <source>
        <dbReference type="EMBL" id="PAS94925.1"/>
    </source>
</evidence>
<name>A0A272EXU4_9RHOO</name>
<gene>
    <name evidence="9" type="ORF">BGI27_02085</name>
    <name evidence="10" type="ORF">CGU29_02080</name>
</gene>
<evidence type="ECO:0000256" key="3">
    <source>
        <dbReference type="ARBA" id="ARBA00022475"/>
    </source>
</evidence>
<dbReference type="AlphaFoldDB" id="A0A272EXU4"/>
<keyword evidence="6 8" id="KW-0472">Membrane</keyword>
<dbReference type="PANTHER" id="PTHR30558">
    <property type="entry name" value="EXBD MEMBRANE COMPONENT OF PMF-DRIVEN MACROMOLECULE IMPORT SYSTEM"/>
    <property type="match status" value="1"/>
</dbReference>
<keyword evidence="12" id="KW-1185">Reference proteome</keyword>
<dbReference type="Proteomes" id="UP000623509">
    <property type="component" value="Unassembled WGS sequence"/>
</dbReference>
<evidence type="ECO:0000256" key="2">
    <source>
        <dbReference type="ARBA" id="ARBA00005811"/>
    </source>
</evidence>
<evidence type="ECO:0000256" key="8">
    <source>
        <dbReference type="SAM" id="Phobius"/>
    </source>
</evidence>
<comment type="caution">
    <text evidence="10">The sequence shown here is derived from an EMBL/GenBank/DDBJ whole genome shotgun (WGS) entry which is preliminary data.</text>
</comment>
<organism evidence="10 11">
    <name type="scientific">Candidatus Dactylopiibacterium carminicum</name>
    <dbReference type="NCBI Taxonomy" id="857335"/>
    <lineage>
        <taxon>Bacteria</taxon>
        <taxon>Pseudomonadati</taxon>
        <taxon>Pseudomonadota</taxon>
        <taxon>Betaproteobacteria</taxon>
        <taxon>Rhodocyclales</taxon>
        <taxon>Rhodocyclaceae</taxon>
        <taxon>Candidatus Dactylopiibacterium</taxon>
    </lineage>
</organism>
<evidence type="ECO:0000313" key="11">
    <source>
        <dbReference type="Proteomes" id="UP000216107"/>
    </source>
</evidence>
<evidence type="ECO:0000256" key="1">
    <source>
        <dbReference type="ARBA" id="ARBA00004162"/>
    </source>
</evidence>
<evidence type="ECO:0000256" key="7">
    <source>
        <dbReference type="RuleBase" id="RU003879"/>
    </source>
</evidence>
<feature type="transmembrane region" description="Helical" evidence="8">
    <location>
        <begin position="20"/>
        <end position="41"/>
    </location>
</feature>
<accession>A0A272EXU4</accession>
<comment type="subcellular location">
    <subcellularLocation>
        <location evidence="1">Cell membrane</location>
        <topology evidence="1">Single-pass membrane protein</topology>
    </subcellularLocation>
    <subcellularLocation>
        <location evidence="7">Cell membrane</location>
        <topology evidence="7">Single-pass type II membrane protein</topology>
    </subcellularLocation>
</comment>
<comment type="similarity">
    <text evidence="2 7">Belongs to the ExbD/TolR family.</text>
</comment>
<proteinExistence type="inferred from homology"/>
<evidence type="ECO:0000313" key="12">
    <source>
        <dbReference type="Proteomes" id="UP000623509"/>
    </source>
</evidence>
<keyword evidence="5 8" id="KW-1133">Transmembrane helix</keyword>
<evidence type="ECO:0000256" key="6">
    <source>
        <dbReference type="ARBA" id="ARBA00023136"/>
    </source>
</evidence>
<keyword evidence="4 7" id="KW-0812">Transmembrane</keyword>
<dbReference type="GO" id="GO:0022857">
    <property type="term" value="F:transmembrane transporter activity"/>
    <property type="evidence" value="ECO:0007669"/>
    <property type="project" value="InterPro"/>
</dbReference>
<keyword evidence="7" id="KW-0653">Protein transport</keyword>
<dbReference type="InterPro" id="IPR003400">
    <property type="entry name" value="ExbD"/>
</dbReference>
<evidence type="ECO:0000256" key="4">
    <source>
        <dbReference type="ARBA" id="ARBA00022692"/>
    </source>
</evidence>
<dbReference type="EMBL" id="MDUX01000004">
    <property type="protein sequence ID" value="KAF7600506.1"/>
    <property type="molecule type" value="Genomic_DNA"/>
</dbReference>
<evidence type="ECO:0000313" key="9">
    <source>
        <dbReference type="EMBL" id="KAF7600506.1"/>
    </source>
</evidence>
<sequence>MSMSSSEFDSDGGAINEINMTPLIDVMLVLLIIFIVTLPVIHGAVNVELPQASNQPVDQQERTVDISVAADGTIYWDKEAVSDGELQGRVAAAAANGAQQAPVVRIYADKAVRYERVAYVLSSAQGGGLSKIDFVTDGPLQ</sequence>
<dbReference type="RefSeq" id="WP_095523262.1">
    <property type="nucleotide sequence ID" value="NZ_MDUX01000004.1"/>
</dbReference>
<keyword evidence="7" id="KW-0813">Transport</keyword>
<dbReference type="OrthoDB" id="9798629at2"/>